<dbReference type="Proteomes" id="UP001549162">
    <property type="component" value="Unassembled WGS sequence"/>
</dbReference>
<keyword evidence="2" id="KW-1185">Reference proteome</keyword>
<protein>
    <submittedName>
        <fullName evidence="1">Uncharacterized protein</fullName>
    </submittedName>
</protein>
<organism evidence="1 2">
    <name type="scientific">Peptoniphilus olsenii</name>
    <dbReference type="NCBI Taxonomy" id="411570"/>
    <lineage>
        <taxon>Bacteria</taxon>
        <taxon>Bacillati</taxon>
        <taxon>Bacillota</taxon>
        <taxon>Tissierellia</taxon>
        <taxon>Tissierellales</taxon>
        <taxon>Peptoniphilaceae</taxon>
        <taxon>Peptoniphilus</taxon>
    </lineage>
</organism>
<evidence type="ECO:0000313" key="2">
    <source>
        <dbReference type="Proteomes" id="UP001549162"/>
    </source>
</evidence>
<gene>
    <name evidence="1" type="ORF">ABID14_000318</name>
</gene>
<name>A0ABV2J7T2_9FIRM</name>
<comment type="caution">
    <text evidence="1">The sequence shown here is derived from an EMBL/GenBank/DDBJ whole genome shotgun (WGS) entry which is preliminary data.</text>
</comment>
<evidence type="ECO:0000313" key="1">
    <source>
        <dbReference type="EMBL" id="MET3616698.1"/>
    </source>
</evidence>
<dbReference type="EMBL" id="JBEPMA010000001">
    <property type="protein sequence ID" value="MET3616698.1"/>
    <property type="molecule type" value="Genomic_DNA"/>
</dbReference>
<accession>A0ABV2J7T2</accession>
<reference evidence="1 2" key="1">
    <citation type="submission" date="2024-06" db="EMBL/GenBank/DDBJ databases">
        <title>Genomic Encyclopedia of Type Strains, Phase IV (KMG-IV): sequencing the most valuable type-strain genomes for metagenomic binning, comparative biology and taxonomic classification.</title>
        <authorList>
            <person name="Goeker M."/>
        </authorList>
    </citation>
    <scope>NUCLEOTIDE SEQUENCE [LARGE SCALE GENOMIC DNA]</scope>
    <source>
        <strain evidence="1 2">DSM 21460</strain>
    </source>
</reference>
<sequence>MKKLLTNYSRASTITTINNKSVDGEKDVVGLLKRAGMVRNRGDTDIIIHSIA</sequence>
<proteinExistence type="predicted"/>